<dbReference type="PROSITE" id="PS51177">
    <property type="entry name" value="LUMAZINE_BIND"/>
    <property type="match status" value="2"/>
</dbReference>
<evidence type="ECO:0000256" key="2">
    <source>
        <dbReference type="ARBA" id="ARBA00002803"/>
    </source>
</evidence>
<dbReference type="InterPro" id="IPR023366">
    <property type="entry name" value="ATP_synth_asu-like_sf"/>
</dbReference>
<comment type="catalytic activity">
    <reaction evidence="1">
        <text>2 6,7-dimethyl-8-(1-D-ribityl)lumazine + H(+) = 5-amino-6-(D-ribitylamino)uracil + riboflavin</text>
        <dbReference type="Rhea" id="RHEA:20772"/>
        <dbReference type="ChEBI" id="CHEBI:15378"/>
        <dbReference type="ChEBI" id="CHEBI:15934"/>
        <dbReference type="ChEBI" id="CHEBI:57986"/>
        <dbReference type="ChEBI" id="CHEBI:58201"/>
        <dbReference type="EC" id="2.5.1.9"/>
    </reaction>
</comment>
<dbReference type="Pfam" id="PF00677">
    <property type="entry name" value="Lum_binding"/>
    <property type="match status" value="2"/>
</dbReference>
<feature type="repeat" description="Lumazine-binding" evidence="10">
    <location>
        <begin position="97"/>
        <end position="193"/>
    </location>
</feature>
<evidence type="ECO:0000256" key="8">
    <source>
        <dbReference type="ARBA" id="ARBA00022737"/>
    </source>
</evidence>
<dbReference type="FunFam" id="2.40.30.20:FF:000004">
    <property type="entry name" value="Riboflavin synthase, alpha subunit"/>
    <property type="match status" value="1"/>
</dbReference>
<dbReference type="InterPro" id="IPR001783">
    <property type="entry name" value="Lumazine-bd"/>
</dbReference>
<dbReference type="FunFam" id="2.40.30.20:FF:000006">
    <property type="entry name" value="Riboflavin synthase, alpha subunit"/>
    <property type="match status" value="1"/>
</dbReference>
<evidence type="ECO:0000256" key="1">
    <source>
        <dbReference type="ARBA" id="ARBA00000968"/>
    </source>
</evidence>
<evidence type="ECO:0000313" key="12">
    <source>
        <dbReference type="EMBL" id="CRK80986.1"/>
    </source>
</evidence>
<accession>A0A0U1NSG9</accession>
<organism evidence="12 13">
    <name type="scientific">Neobacillus massiliamazoniensis</name>
    <dbReference type="NCBI Taxonomy" id="1499688"/>
    <lineage>
        <taxon>Bacteria</taxon>
        <taxon>Bacillati</taxon>
        <taxon>Bacillota</taxon>
        <taxon>Bacilli</taxon>
        <taxon>Bacillales</taxon>
        <taxon>Bacillaceae</taxon>
        <taxon>Neobacillus</taxon>
    </lineage>
</organism>
<dbReference type="SUPFAM" id="SSF63380">
    <property type="entry name" value="Riboflavin synthase domain-like"/>
    <property type="match status" value="2"/>
</dbReference>
<keyword evidence="8" id="KW-0677">Repeat</keyword>
<dbReference type="EMBL" id="CVRB01000001">
    <property type="protein sequence ID" value="CRK80986.1"/>
    <property type="molecule type" value="Genomic_DNA"/>
</dbReference>
<dbReference type="AlphaFoldDB" id="A0A0U1NSG9"/>
<protein>
    <recommendedName>
        <fullName evidence="5 9">Riboflavin synthase</fullName>
        <ecNumber evidence="4 9">2.5.1.9</ecNumber>
    </recommendedName>
</protein>
<name>A0A0U1NSG9_9BACI</name>
<dbReference type="PANTHER" id="PTHR21098">
    <property type="entry name" value="RIBOFLAVIN SYNTHASE ALPHA CHAIN"/>
    <property type="match status" value="1"/>
</dbReference>
<evidence type="ECO:0000256" key="5">
    <source>
        <dbReference type="ARBA" id="ARBA00013950"/>
    </source>
</evidence>
<dbReference type="CDD" id="cd00402">
    <property type="entry name" value="Riboflavin_synthase_like"/>
    <property type="match status" value="1"/>
</dbReference>
<evidence type="ECO:0000256" key="6">
    <source>
        <dbReference type="ARBA" id="ARBA00022619"/>
    </source>
</evidence>
<evidence type="ECO:0000256" key="4">
    <source>
        <dbReference type="ARBA" id="ARBA00012827"/>
    </source>
</evidence>
<dbReference type="NCBIfam" id="TIGR00187">
    <property type="entry name" value="ribE"/>
    <property type="match status" value="1"/>
</dbReference>
<dbReference type="PANTHER" id="PTHR21098:SF12">
    <property type="entry name" value="RIBOFLAVIN SYNTHASE"/>
    <property type="match status" value="1"/>
</dbReference>
<feature type="repeat" description="Lumazine-binding" evidence="10">
    <location>
        <begin position="1"/>
        <end position="96"/>
    </location>
</feature>
<dbReference type="InterPro" id="IPR026017">
    <property type="entry name" value="Lumazine-bd_dom"/>
</dbReference>
<dbReference type="Proteomes" id="UP000199087">
    <property type="component" value="Unassembled WGS sequence"/>
</dbReference>
<feature type="domain" description="Lumazine-binding" evidence="11">
    <location>
        <begin position="97"/>
        <end position="193"/>
    </location>
</feature>
<dbReference type="GO" id="GO:0004746">
    <property type="term" value="F:riboflavin synthase activity"/>
    <property type="evidence" value="ECO:0007669"/>
    <property type="project" value="UniProtKB-UniRule"/>
</dbReference>
<evidence type="ECO:0000313" key="13">
    <source>
        <dbReference type="Proteomes" id="UP000199087"/>
    </source>
</evidence>
<feature type="domain" description="Lumazine-binding" evidence="11">
    <location>
        <begin position="1"/>
        <end position="96"/>
    </location>
</feature>
<evidence type="ECO:0000256" key="7">
    <source>
        <dbReference type="ARBA" id="ARBA00022679"/>
    </source>
</evidence>
<evidence type="ECO:0000256" key="3">
    <source>
        <dbReference type="ARBA" id="ARBA00004887"/>
    </source>
</evidence>
<dbReference type="InterPro" id="IPR017938">
    <property type="entry name" value="Riboflavin_synthase-like_b-brl"/>
</dbReference>
<reference evidence="13" key="1">
    <citation type="submission" date="2015-05" db="EMBL/GenBank/DDBJ databases">
        <authorList>
            <person name="Urmite Genomes"/>
        </authorList>
    </citation>
    <scope>NUCLEOTIDE SEQUENCE [LARGE SCALE GENOMIC DNA]</scope>
    <source>
        <strain evidence="13">LF1</strain>
    </source>
</reference>
<dbReference type="GO" id="GO:0009231">
    <property type="term" value="P:riboflavin biosynthetic process"/>
    <property type="evidence" value="ECO:0007669"/>
    <property type="project" value="UniProtKB-KW"/>
</dbReference>
<keyword evidence="6" id="KW-0686">Riboflavin biosynthesis</keyword>
<proteinExistence type="predicted"/>
<dbReference type="NCBIfam" id="NF009566">
    <property type="entry name" value="PRK13020.1"/>
    <property type="match status" value="1"/>
</dbReference>
<sequence length="219" mass="23391">MFTGIIEEIGMVTNVQRTGESFVLTIDAKTILEDVHLGDSIAVNGVCLTVTSFTGNQFMVDVMPETIKATSLNSVKRGSKVNLERAMAAGGRFGGHFVSGHIDGTGIIKNKKAVENAVYYEIEAPEDLLQFVILKGSIAVDGTSLTVFEVTEKSFTLSLIPHTLSETVLGLKGPGDLVNLECDMLGKYVGHFISRSLDGAKKNGTTGITAQFLKDNGFA</sequence>
<comment type="function">
    <text evidence="2">Catalyzes the dismutation of two molecules of 6,7-dimethyl-8-ribityllumazine, resulting in the formation of riboflavin and 5-amino-6-(D-ribitylamino)uracil.</text>
</comment>
<dbReference type="Gene3D" id="2.40.30.20">
    <property type="match status" value="2"/>
</dbReference>
<dbReference type="EC" id="2.5.1.9" evidence="4 9"/>
<comment type="pathway">
    <text evidence="3">Cofactor biosynthesis; riboflavin biosynthesis; riboflavin from 2-hydroxy-3-oxobutyl phosphate and 5-amino-6-(D-ribitylamino)uracil: step 2/2.</text>
</comment>
<dbReference type="RefSeq" id="WP_090631359.1">
    <property type="nucleotide sequence ID" value="NZ_CVRB01000001.1"/>
</dbReference>
<evidence type="ECO:0000256" key="10">
    <source>
        <dbReference type="PROSITE-ProRule" id="PRU00524"/>
    </source>
</evidence>
<evidence type="ECO:0000259" key="11">
    <source>
        <dbReference type="PROSITE" id="PS51177"/>
    </source>
</evidence>
<evidence type="ECO:0000256" key="9">
    <source>
        <dbReference type="NCBIfam" id="TIGR00187"/>
    </source>
</evidence>
<dbReference type="NCBIfam" id="NF006767">
    <property type="entry name" value="PRK09289.1"/>
    <property type="match status" value="1"/>
</dbReference>
<dbReference type="PIRSF" id="PIRSF000498">
    <property type="entry name" value="Riboflavin_syn_A"/>
    <property type="match status" value="1"/>
</dbReference>
<gene>
    <name evidence="12" type="primary">ribE</name>
    <name evidence="12" type="ORF">BN000_00878</name>
</gene>
<dbReference type="STRING" id="1499688.BN000_00878"/>
<dbReference type="OrthoDB" id="9788537at2"/>
<keyword evidence="13" id="KW-1185">Reference proteome</keyword>
<keyword evidence="7" id="KW-0808">Transferase</keyword>